<feature type="region of interest" description="Disordered" evidence="1">
    <location>
        <begin position="178"/>
        <end position="252"/>
    </location>
</feature>
<proteinExistence type="predicted"/>
<sequence length="440" mass="48070">MQPSDHTSARPYAACATAAVTNQIMRGASGCNGSIDREATDLLLGRLLEEVQNLRAQVKSTTVPPPTSSNNAAKSTLPVDRYECGYDIPSMSGETHVVVMLSKAQVLLEAGRFDELRCFVQRSKHFYALANDVGYVRAREMWSNYYLSSSPTFTVSQDSSYVPGTSVHQFDHAYTPSTCAQTQPNVITTAPKRRSRPDDAPSHRNSDNRKVHNDEDRGLTAPGSSAAGSSSLKKRKPNEGTGRISRPVIGREGRVDGKPECWYCKGPHTLRQCVMASEGQKEMVMKNLWKSRHADQTTKVAPLQAKDVGKDAIPAECWFCRGPHTLRACDQASEDQKCLLVKKLRESREALQAAKKATTLQGDVNEPLEHQKEPSVRVGTLQKSSSAATDVEEADALAMDAFRSEYLKIKAELEATGGGACTEVEKRSLPELPAAQACAK</sequence>
<name>A0A3P3YQ15_PLABS</name>
<feature type="region of interest" description="Disordered" evidence="1">
    <location>
        <begin position="363"/>
        <end position="384"/>
    </location>
</feature>
<reference evidence="2 3" key="1">
    <citation type="submission" date="2018-03" db="EMBL/GenBank/DDBJ databases">
        <authorList>
            <person name="Fogelqvist J."/>
        </authorList>
    </citation>
    <scope>NUCLEOTIDE SEQUENCE [LARGE SCALE GENOMIC DNA]</scope>
</reference>
<gene>
    <name evidence="2" type="ORF">PLBR_LOCUS9225</name>
</gene>
<dbReference type="AlphaFoldDB" id="A0A3P3YQ15"/>
<dbReference type="Proteomes" id="UP000290189">
    <property type="component" value="Unassembled WGS sequence"/>
</dbReference>
<keyword evidence="2" id="KW-0496">Mitochondrion</keyword>
<geneLocation type="mitochondrion" evidence="2"/>
<dbReference type="EMBL" id="OVEO01000020">
    <property type="protein sequence ID" value="SPR02010.1"/>
    <property type="molecule type" value="Genomic_DNA"/>
</dbReference>
<evidence type="ECO:0000313" key="3">
    <source>
        <dbReference type="Proteomes" id="UP000290189"/>
    </source>
</evidence>
<feature type="compositionally biased region" description="Polar residues" evidence="1">
    <location>
        <begin position="178"/>
        <end position="188"/>
    </location>
</feature>
<organism evidence="2 3">
    <name type="scientific">Plasmodiophora brassicae</name>
    <name type="common">Clubroot disease agent</name>
    <dbReference type="NCBI Taxonomy" id="37360"/>
    <lineage>
        <taxon>Eukaryota</taxon>
        <taxon>Sar</taxon>
        <taxon>Rhizaria</taxon>
        <taxon>Endomyxa</taxon>
        <taxon>Phytomyxea</taxon>
        <taxon>Plasmodiophorida</taxon>
        <taxon>Plasmodiophoridae</taxon>
        <taxon>Plasmodiophora</taxon>
    </lineage>
</organism>
<evidence type="ECO:0000256" key="1">
    <source>
        <dbReference type="SAM" id="MobiDB-lite"/>
    </source>
</evidence>
<accession>A0A3P3YQ15</accession>
<evidence type="ECO:0000313" key="2">
    <source>
        <dbReference type="EMBL" id="SPR02010.1"/>
    </source>
</evidence>
<feature type="compositionally biased region" description="Basic and acidic residues" evidence="1">
    <location>
        <begin position="196"/>
        <end position="218"/>
    </location>
</feature>
<protein>
    <submittedName>
        <fullName evidence="2">Uncharacterized protein</fullName>
    </submittedName>
</protein>